<organism evidence="1 3">
    <name type="scientific">Paramecium sonneborni</name>
    <dbReference type="NCBI Taxonomy" id="65129"/>
    <lineage>
        <taxon>Eukaryota</taxon>
        <taxon>Sar</taxon>
        <taxon>Alveolata</taxon>
        <taxon>Ciliophora</taxon>
        <taxon>Intramacronucleata</taxon>
        <taxon>Oligohymenophorea</taxon>
        <taxon>Peniculida</taxon>
        <taxon>Parameciidae</taxon>
        <taxon>Paramecium</taxon>
    </lineage>
</organism>
<proteinExistence type="predicted"/>
<reference evidence="1" key="1">
    <citation type="submission" date="2021-01" db="EMBL/GenBank/DDBJ databases">
        <authorList>
            <consortium name="Genoscope - CEA"/>
            <person name="William W."/>
        </authorList>
    </citation>
    <scope>NUCLEOTIDE SEQUENCE</scope>
</reference>
<keyword evidence="3" id="KW-1185">Reference proteome</keyword>
<evidence type="ECO:0000313" key="2">
    <source>
        <dbReference type="EMBL" id="CAD8045971.1"/>
    </source>
</evidence>
<gene>
    <name evidence="1" type="ORF">PSON_ATCC_30995.1.T0010375</name>
    <name evidence="2" type="ORF">PSON_ATCC_30995.1.T0010377</name>
</gene>
<accession>A0A8S1JUU9</accession>
<dbReference type="EMBL" id="CAJJDN010000001">
    <property type="protein sequence ID" value="CAD8045967.1"/>
    <property type="molecule type" value="Genomic_DNA"/>
</dbReference>
<dbReference type="AlphaFoldDB" id="A0A8S1JUU9"/>
<name>A0A8S1JUU9_9CILI</name>
<sequence length="76" mass="9220">MVKRQQQDTQIIKLSLIFGINMGRHLRISQEEFRSQPYFIFQSEAANIALILRPLSEFIKFYFREIFNNRKILKQQ</sequence>
<dbReference type="EMBL" id="CAJJDN010000001">
    <property type="protein sequence ID" value="CAD8045971.1"/>
    <property type="molecule type" value="Genomic_DNA"/>
</dbReference>
<evidence type="ECO:0000313" key="3">
    <source>
        <dbReference type="Proteomes" id="UP000692954"/>
    </source>
</evidence>
<protein>
    <submittedName>
        <fullName evidence="1">Uncharacterized protein</fullName>
    </submittedName>
</protein>
<dbReference type="Proteomes" id="UP000692954">
    <property type="component" value="Unassembled WGS sequence"/>
</dbReference>
<evidence type="ECO:0000313" key="1">
    <source>
        <dbReference type="EMBL" id="CAD8045967.1"/>
    </source>
</evidence>
<comment type="caution">
    <text evidence="1">The sequence shown here is derived from an EMBL/GenBank/DDBJ whole genome shotgun (WGS) entry which is preliminary data.</text>
</comment>